<gene>
    <name evidence="2" type="ORF">SBOR_2286</name>
</gene>
<accession>W9CMT2</accession>
<evidence type="ECO:0000313" key="2">
    <source>
        <dbReference type="EMBL" id="ESZ97323.1"/>
    </source>
</evidence>
<organism evidence="2 3">
    <name type="scientific">Sclerotinia borealis (strain F-4128)</name>
    <dbReference type="NCBI Taxonomy" id="1432307"/>
    <lineage>
        <taxon>Eukaryota</taxon>
        <taxon>Fungi</taxon>
        <taxon>Dikarya</taxon>
        <taxon>Ascomycota</taxon>
        <taxon>Pezizomycotina</taxon>
        <taxon>Leotiomycetes</taxon>
        <taxon>Helotiales</taxon>
        <taxon>Sclerotiniaceae</taxon>
        <taxon>Sclerotinia</taxon>
    </lineage>
</organism>
<feature type="region of interest" description="Disordered" evidence="1">
    <location>
        <begin position="118"/>
        <end position="153"/>
    </location>
</feature>
<comment type="caution">
    <text evidence="2">The sequence shown here is derived from an EMBL/GenBank/DDBJ whole genome shotgun (WGS) entry which is preliminary data.</text>
</comment>
<dbReference type="HOGENOM" id="CLU_1156961_0_0_1"/>
<dbReference type="EMBL" id="AYSA01000091">
    <property type="protein sequence ID" value="ESZ97323.1"/>
    <property type="molecule type" value="Genomic_DNA"/>
</dbReference>
<proteinExistence type="predicted"/>
<evidence type="ECO:0000256" key="1">
    <source>
        <dbReference type="SAM" id="MobiDB-lite"/>
    </source>
</evidence>
<feature type="compositionally biased region" description="Basic and acidic residues" evidence="1">
    <location>
        <begin position="201"/>
        <end position="214"/>
    </location>
</feature>
<feature type="compositionally biased region" description="Basic and acidic residues" evidence="1">
    <location>
        <begin position="119"/>
        <end position="130"/>
    </location>
</feature>
<evidence type="ECO:0000313" key="3">
    <source>
        <dbReference type="Proteomes" id="UP000019487"/>
    </source>
</evidence>
<keyword evidence="3" id="KW-1185">Reference proteome</keyword>
<sequence length="240" mass="27223">MHPTSDLQPSTTHPQYSPPSLFPTPNHTHLHNSTLIIPTTSMDYNALSIKELLDRLSDLGIQKPTFKEGLIILLQYHSRHIHRQQQATELAAIERKILEGETELTVSHTQTDVMNIEGDMDHKDKNDNGKNSDALVSLKGQGEDKDDNESTNVRVGNDAIAVQLELSARNQIQNPNTDPDPHPDPKQDQNSNEPTNPLKRKLGEVRLRISQEEERKRMKLKFKILLSKTQTQTQTQVQLQ</sequence>
<reference evidence="2 3" key="1">
    <citation type="journal article" date="2014" name="Genome Announc.">
        <title>Draft genome sequence of Sclerotinia borealis, a psychrophilic plant pathogenic fungus.</title>
        <authorList>
            <person name="Mardanov A.V."/>
            <person name="Beletsky A.V."/>
            <person name="Kadnikov V.V."/>
            <person name="Ignatov A.N."/>
            <person name="Ravin N.V."/>
        </authorList>
    </citation>
    <scope>NUCLEOTIDE SEQUENCE [LARGE SCALE GENOMIC DNA]</scope>
    <source>
        <strain evidence="3">F-4157</strain>
    </source>
</reference>
<feature type="compositionally biased region" description="Polar residues" evidence="1">
    <location>
        <begin position="1"/>
        <end position="15"/>
    </location>
</feature>
<dbReference type="Proteomes" id="UP000019487">
    <property type="component" value="Unassembled WGS sequence"/>
</dbReference>
<dbReference type="OrthoDB" id="3558481at2759"/>
<feature type="region of interest" description="Disordered" evidence="1">
    <location>
        <begin position="1"/>
        <end position="27"/>
    </location>
</feature>
<dbReference type="AlphaFoldDB" id="W9CMT2"/>
<name>W9CMT2_SCLBF</name>
<feature type="region of interest" description="Disordered" evidence="1">
    <location>
        <begin position="172"/>
        <end position="214"/>
    </location>
</feature>
<protein>
    <submittedName>
        <fullName evidence="2">Uncharacterized protein</fullName>
    </submittedName>
</protein>